<reference evidence="1 2" key="1">
    <citation type="submission" date="2015-08" db="EMBL/GenBank/DDBJ databases">
        <authorList>
            <person name="Adams C.A."/>
            <person name="Ardeshna N.S."/>
            <person name="Badithe A.V."/>
            <person name="Badrani J.H."/>
            <person name="Birkholz E.A."/>
            <person name="Butler M."/>
            <person name="Chu A."/>
            <person name="Farmer C.N."/>
            <person name="Frischer G.M."/>
            <person name="Hsieh L.Y."/>
            <person name="Jackson K.B."/>
            <person name="Kagy D.N."/>
            <person name="Kendall J.C."/>
            <person name="Lin C.Y."/>
            <person name="Morgan M.N."/>
            <person name="Nachnani R."/>
            <person name="Nadeau S.M."/>
            <person name="Parikh M."/>
            <person name="Perez M.V."/>
            <person name="Peters C.E."/>
            <person name="Pogliano J."/>
            <person name="Popescu N.I."/>
            <person name="Shiao R."/>
            <person name="Song C.L."/>
            <person name="Ting J.M."/>
            <person name="Udani D.R."/>
            <person name="Waller L.B."/>
            <person name="Wang A.Y."/>
            <person name="Wu C.E."/>
            <person name="Yang A.B."/>
            <person name="Yao J."/>
            <person name="Zhang B.H."/>
            <person name="Anders K.R."/>
            <person name="Bradley K.W."/>
            <person name="Asai D.J."/>
            <person name="Bowman C.A."/>
            <person name="Russell D.A."/>
            <person name="Pope W.H."/>
            <person name="Jacobs-Sera D."/>
            <person name="Hendrix R.W."/>
            <person name="Hatfull G.F."/>
        </authorList>
    </citation>
    <scope>NUCLEOTIDE SEQUENCE [LARGE SCALE GENOMIC DNA]</scope>
</reference>
<proteinExistence type="predicted"/>
<organism evidence="1 2">
    <name type="scientific">Mycobacterium phage Weiss13</name>
    <dbReference type="NCBI Taxonomy" id="1784843"/>
    <lineage>
        <taxon>Viruses</taxon>
        <taxon>Duplodnaviria</taxon>
        <taxon>Heunggongvirae</taxon>
        <taxon>Uroviricota</taxon>
        <taxon>Caudoviricetes</taxon>
        <taxon>Papyrusvirus</taxon>
        <taxon>Papyrusvirus send513</taxon>
    </lineage>
</organism>
<accession>A0A0Y0A7N5</accession>
<evidence type="ECO:0000313" key="1">
    <source>
        <dbReference type="EMBL" id="AMB17246.1"/>
    </source>
</evidence>
<gene>
    <name evidence="1" type="ORF">SEA_WEISS13_32</name>
</gene>
<dbReference type="Proteomes" id="UP000224265">
    <property type="component" value="Segment"/>
</dbReference>
<dbReference type="EMBL" id="KT591076">
    <property type="protein sequence ID" value="AMB17246.1"/>
    <property type="molecule type" value="Genomic_DNA"/>
</dbReference>
<evidence type="ECO:0000313" key="2">
    <source>
        <dbReference type="Proteomes" id="UP000224265"/>
    </source>
</evidence>
<sequence>MTVGWWAENFSAVEAELKPASASLSAEQPHEGDLESQVLPATADMVGNQPFTATIESEAQPAEATFAGALQPEGNLESALGRAYFGATAEVRAEAAMEVRLIVAGMVAQGEVRQQGSVAAQLAPLVAGFAGEQPYDGDLEASAKKAVASLSGWMAPEGSLGAQTKLHKASFSGGVAQEGSLTPQVRATSFVSTAIVANEVTFAAASAGTNVVTANPLAFTITPSSAGEDVVVWFACDRSATIGAVTIDGNPLRRMSIQRLTSTQSSNAFLCCYVGKSTSNGSHSISVALSGSRWAVATAVSYKDAQALHPIISTSGRASATVAQSVTCPPSGMVSWSLCNGGGSTFSSVNSGSTERFWKTGSSFAMMVRDANANTTFGGTLPSTTNWAAQALRLSPIAIQGPKYNNYGEMTSPSLGNSTASFTVLADAGDDIIVGLCVDRGTDQSITVTCAGNNMTLLGTQLWTGAGANARVQLYRYTNVPSANPTIQVTLASNSGWYIAGGISVKGMTSAGTTSGTNGNSTNAAQSVTCGANQLIVQCFAFNGTFGQIDGGATLLDTSSGNLVTLALSISDVSTTFTHYVNNNWGSIAVVLS</sequence>
<name>A0A0Y0A7N5_9CAUD</name>
<evidence type="ECO:0008006" key="3">
    <source>
        <dbReference type="Google" id="ProtNLM"/>
    </source>
</evidence>
<protein>
    <recommendedName>
        <fullName evidence="3">Minor tail protein</fullName>
    </recommendedName>
</protein>